<dbReference type="Pfam" id="PF01979">
    <property type="entry name" value="Amidohydro_1"/>
    <property type="match status" value="1"/>
</dbReference>
<dbReference type="GO" id="GO:0016810">
    <property type="term" value="F:hydrolase activity, acting on carbon-nitrogen (but not peptide) bonds"/>
    <property type="evidence" value="ECO:0007669"/>
    <property type="project" value="InterPro"/>
</dbReference>
<accession>A0A3T1DCQ2</accession>
<dbReference type="InterPro" id="IPR011059">
    <property type="entry name" value="Metal-dep_hydrolase_composite"/>
</dbReference>
<name>A0A3T1DCQ2_9BACL</name>
<dbReference type="PANTHER" id="PTHR43135">
    <property type="entry name" value="ALPHA-D-RIBOSE 1-METHYLPHOSPHONATE 5-TRIPHOSPHATE DIPHOSPHATASE"/>
    <property type="match status" value="1"/>
</dbReference>
<dbReference type="SUPFAM" id="SSF51556">
    <property type="entry name" value="Metallo-dependent hydrolases"/>
    <property type="match status" value="1"/>
</dbReference>
<sequence length="398" mass="43624">MNGLSGKPLVIENGRIIGPDRVYEGDVIVREGRIASIAESGTGRFEAPEAQVLDAAGMFVMPGIIETHSDAIEREVQPRPGSIFPLEMAMYELEKKMTAVGITTLYHSICSSDGTPVRNDEMVARIVEFVASKRGEPAMIRHRIHMRYEITNVPGLDMVKGMLDREQIDLLSLMDHTPGQGQYSNREVYQNYLMGSENMTREEADRTIDQLSGLKDQVDWSRIAEVVRYAQSKGVVTASHDDDTLDKVNWMHELGVAISEFPVNLEAAQAAASKRMHVSVGAPNVVRGASHNHNMRAIDAIKSGAADILCSDYHPSSLLPALFHIVASGIELSKAVRMVTYHPAEALGIEAHFGSVEVGKVADLVVLELHDEYPIVRSTLVGGTVVYAANFFEEEKGA</sequence>
<dbReference type="NCBIfam" id="NF011987">
    <property type="entry name" value="PRK15446.2-3"/>
    <property type="match status" value="1"/>
</dbReference>
<reference evidence="2 3" key="1">
    <citation type="submission" date="2019-01" db="EMBL/GenBank/DDBJ databases">
        <title>Complete genome sequence of Cohnella hallensis HS21 isolated from Korean fir (Abies koreana) rhizospheric soil.</title>
        <authorList>
            <person name="Jiang L."/>
            <person name="Kang S.W."/>
            <person name="Kim S."/>
            <person name="Jung J."/>
            <person name="Kim C.Y."/>
            <person name="Kim D.H."/>
            <person name="Kim S.W."/>
            <person name="Lee J."/>
        </authorList>
    </citation>
    <scope>NUCLEOTIDE SEQUENCE [LARGE SCALE GENOMIC DNA]</scope>
    <source>
        <strain evidence="2 3">HS21</strain>
    </source>
</reference>
<dbReference type="PIRSF" id="PIRSF038971">
    <property type="entry name" value="PhnM"/>
    <property type="match status" value="1"/>
</dbReference>
<dbReference type="PANTHER" id="PTHR43135:SF3">
    <property type="entry name" value="ALPHA-D-RIBOSE 1-METHYLPHOSPHONATE 5-TRIPHOSPHATE DIPHOSPHATASE"/>
    <property type="match status" value="1"/>
</dbReference>
<dbReference type="SUPFAM" id="SSF51338">
    <property type="entry name" value="Composite domain of metallo-dependent hydrolases"/>
    <property type="match status" value="1"/>
</dbReference>
<dbReference type="InterPro" id="IPR032466">
    <property type="entry name" value="Metal_Hydrolase"/>
</dbReference>
<dbReference type="Gene3D" id="2.30.40.10">
    <property type="entry name" value="Urease, subunit C, domain 1"/>
    <property type="match status" value="2"/>
</dbReference>
<dbReference type="EMBL" id="AP019400">
    <property type="protein sequence ID" value="BBI35926.1"/>
    <property type="molecule type" value="Genomic_DNA"/>
</dbReference>
<dbReference type="InterPro" id="IPR012696">
    <property type="entry name" value="PhnM"/>
</dbReference>
<dbReference type="OrthoDB" id="9776488at2"/>
<keyword evidence="3" id="KW-1185">Reference proteome</keyword>
<feature type="domain" description="Amidohydrolase-related" evidence="1">
    <location>
        <begin position="233"/>
        <end position="385"/>
    </location>
</feature>
<dbReference type="InterPro" id="IPR051781">
    <property type="entry name" value="Metallo-dep_Hydrolase"/>
</dbReference>
<proteinExistence type="predicted"/>
<dbReference type="NCBIfam" id="NF011984">
    <property type="entry name" value="PRK15446.1-5"/>
    <property type="match status" value="1"/>
</dbReference>
<protein>
    <submittedName>
        <fullName evidence="2">Alpha-D-ribose 1-methylphosphonate 5-triphosphate diphosphatase</fullName>
    </submittedName>
</protein>
<dbReference type="KEGG" id="cohn:KCTCHS21_53250"/>
<organism evidence="2 3">
    <name type="scientific">Cohnella abietis</name>
    <dbReference type="NCBI Taxonomy" id="2507935"/>
    <lineage>
        <taxon>Bacteria</taxon>
        <taxon>Bacillati</taxon>
        <taxon>Bacillota</taxon>
        <taxon>Bacilli</taxon>
        <taxon>Bacillales</taxon>
        <taxon>Paenibacillaceae</taxon>
        <taxon>Cohnella</taxon>
    </lineage>
</organism>
<dbReference type="NCBIfam" id="NF011990">
    <property type="entry name" value="PRK15446.2-6"/>
    <property type="match status" value="1"/>
</dbReference>
<evidence type="ECO:0000313" key="2">
    <source>
        <dbReference type="EMBL" id="BBI35926.1"/>
    </source>
</evidence>
<dbReference type="RefSeq" id="WP_130615002.1">
    <property type="nucleotide sequence ID" value="NZ_AP019400.1"/>
</dbReference>
<dbReference type="InterPro" id="IPR006680">
    <property type="entry name" value="Amidohydro-rel"/>
</dbReference>
<dbReference type="GO" id="GO:0019700">
    <property type="term" value="P:organic phosphonate catabolic process"/>
    <property type="evidence" value="ECO:0007669"/>
    <property type="project" value="InterPro"/>
</dbReference>
<dbReference type="Proteomes" id="UP000289856">
    <property type="component" value="Chromosome"/>
</dbReference>
<gene>
    <name evidence="2" type="primary">phnM_2</name>
    <name evidence="2" type="ORF">KCTCHS21_53250</name>
</gene>
<evidence type="ECO:0000259" key="1">
    <source>
        <dbReference type="Pfam" id="PF01979"/>
    </source>
</evidence>
<evidence type="ECO:0000313" key="3">
    <source>
        <dbReference type="Proteomes" id="UP000289856"/>
    </source>
</evidence>
<dbReference type="AlphaFoldDB" id="A0A3T1DCQ2"/>